<dbReference type="PANTHER" id="PTHR14859:SF15">
    <property type="entry name" value="ENDONUCLEASE_EXONUCLEASE_PHOSPHATASE DOMAIN-CONTAINING PROTEIN"/>
    <property type="match status" value="1"/>
</dbReference>
<reference evidence="2" key="1">
    <citation type="submission" date="2016-10" db="EMBL/GenBank/DDBJ databases">
        <title>Sequence of Gallionella enrichment culture.</title>
        <authorList>
            <person name="Poehlein A."/>
            <person name="Muehling M."/>
            <person name="Daniel R."/>
        </authorList>
    </citation>
    <scope>NUCLEOTIDE SEQUENCE</scope>
</reference>
<keyword evidence="2" id="KW-0269">Exonuclease</keyword>
<sequence>MRATRHRLRLLTFNIAHGRGLSPIQGLLTQRRIKANLLKISRLLTTVEADVVAFQEIDRHSRWAGNFDQLEFLREHARMPHAVFGINTQREGLLNLCYGNGLLSQYPILRFENVVFGKKQIGEKGFLFTELDVAGHRVPIINLHLHYRSRVQRFRQLDRLTEWLGHEHRRHGAHWSMPPIICGDFNAPRVEWDVTASLHDHLVRFADYRLLPDPTDHTFPSAWPQTTYDFIFVPPECRRAHSVVVKSFLSDHRPVLVEFEL</sequence>
<keyword evidence="2" id="KW-0540">Nuclease</keyword>
<proteinExistence type="predicted"/>
<organism evidence="2">
    <name type="scientific">mine drainage metagenome</name>
    <dbReference type="NCBI Taxonomy" id="410659"/>
    <lineage>
        <taxon>unclassified sequences</taxon>
        <taxon>metagenomes</taxon>
        <taxon>ecological metagenomes</taxon>
    </lineage>
</organism>
<dbReference type="PANTHER" id="PTHR14859">
    <property type="entry name" value="CALCOFLUOR WHITE HYPERSENSITIVE PROTEIN PRECURSOR"/>
    <property type="match status" value="1"/>
</dbReference>
<accession>A0A1J5SIW4</accession>
<keyword evidence="2" id="KW-0378">Hydrolase</keyword>
<evidence type="ECO:0000313" key="2">
    <source>
        <dbReference type="EMBL" id="OIR04077.1"/>
    </source>
</evidence>
<dbReference type="AlphaFoldDB" id="A0A1J5SIW4"/>
<protein>
    <submittedName>
        <fullName evidence="2">Endonuclease/exonuclease/phosphatase family protein</fullName>
    </submittedName>
</protein>
<dbReference type="EMBL" id="MLJW01000060">
    <property type="protein sequence ID" value="OIR04077.1"/>
    <property type="molecule type" value="Genomic_DNA"/>
</dbReference>
<dbReference type="GO" id="GO:0016020">
    <property type="term" value="C:membrane"/>
    <property type="evidence" value="ECO:0007669"/>
    <property type="project" value="GOC"/>
</dbReference>
<feature type="domain" description="Endonuclease/exonuclease/phosphatase" evidence="1">
    <location>
        <begin position="11"/>
        <end position="252"/>
    </location>
</feature>
<dbReference type="GO" id="GO:0006506">
    <property type="term" value="P:GPI anchor biosynthetic process"/>
    <property type="evidence" value="ECO:0007669"/>
    <property type="project" value="TreeGrafter"/>
</dbReference>
<dbReference type="InterPro" id="IPR005135">
    <property type="entry name" value="Endo/exonuclease/phosphatase"/>
</dbReference>
<dbReference type="SUPFAM" id="SSF56219">
    <property type="entry name" value="DNase I-like"/>
    <property type="match status" value="1"/>
</dbReference>
<dbReference type="InterPro" id="IPR036691">
    <property type="entry name" value="Endo/exonu/phosph_ase_sf"/>
</dbReference>
<evidence type="ECO:0000259" key="1">
    <source>
        <dbReference type="Pfam" id="PF03372"/>
    </source>
</evidence>
<dbReference type="Gene3D" id="3.60.10.10">
    <property type="entry name" value="Endonuclease/exonuclease/phosphatase"/>
    <property type="match status" value="1"/>
</dbReference>
<keyword evidence="2" id="KW-0255">Endonuclease</keyword>
<gene>
    <name evidence="2" type="ORF">GALL_138080</name>
</gene>
<name>A0A1J5SIW4_9ZZZZ</name>
<dbReference type="GO" id="GO:0004527">
    <property type="term" value="F:exonuclease activity"/>
    <property type="evidence" value="ECO:0007669"/>
    <property type="project" value="UniProtKB-KW"/>
</dbReference>
<dbReference type="InterPro" id="IPR051916">
    <property type="entry name" value="GPI-anchor_lipid_remodeler"/>
</dbReference>
<dbReference type="Pfam" id="PF03372">
    <property type="entry name" value="Exo_endo_phos"/>
    <property type="match status" value="1"/>
</dbReference>
<comment type="caution">
    <text evidence="2">The sequence shown here is derived from an EMBL/GenBank/DDBJ whole genome shotgun (WGS) entry which is preliminary data.</text>
</comment>
<dbReference type="GO" id="GO:0004519">
    <property type="term" value="F:endonuclease activity"/>
    <property type="evidence" value="ECO:0007669"/>
    <property type="project" value="UniProtKB-KW"/>
</dbReference>